<feature type="domain" description="LD-carboxypeptidase C-terminal" evidence="7">
    <location>
        <begin position="176"/>
        <end position="292"/>
    </location>
</feature>
<dbReference type="GO" id="GO:0004180">
    <property type="term" value="F:carboxypeptidase activity"/>
    <property type="evidence" value="ECO:0007669"/>
    <property type="project" value="UniProtKB-KW"/>
</dbReference>
<dbReference type="InterPro" id="IPR040449">
    <property type="entry name" value="Peptidase_S66_N"/>
</dbReference>
<evidence type="ECO:0000256" key="2">
    <source>
        <dbReference type="ARBA" id="ARBA00022645"/>
    </source>
</evidence>
<dbReference type="InterPro" id="IPR003507">
    <property type="entry name" value="S66_fam"/>
</dbReference>
<evidence type="ECO:0000256" key="3">
    <source>
        <dbReference type="ARBA" id="ARBA00022670"/>
    </source>
</evidence>
<accession>A0ABN8A5V0</accession>
<dbReference type="SUPFAM" id="SSF52317">
    <property type="entry name" value="Class I glutamine amidotransferase-like"/>
    <property type="match status" value="1"/>
</dbReference>
<dbReference type="Proteomes" id="UP000789833">
    <property type="component" value="Unassembled WGS sequence"/>
</dbReference>
<dbReference type="InterPro" id="IPR040921">
    <property type="entry name" value="Peptidase_S66C"/>
</dbReference>
<comment type="similarity">
    <text evidence="1">Belongs to the peptidase S66 family.</text>
</comment>
<dbReference type="EMBL" id="CAKJTJ010000001">
    <property type="protein sequence ID" value="CAG9619277.1"/>
    <property type="molecule type" value="Genomic_DNA"/>
</dbReference>
<dbReference type="Pfam" id="PF17676">
    <property type="entry name" value="Peptidase_S66C"/>
    <property type="match status" value="1"/>
</dbReference>
<dbReference type="EC" id="3.4.16.-" evidence="8"/>
<keyword evidence="9" id="KW-1185">Reference proteome</keyword>
<dbReference type="CDD" id="cd07025">
    <property type="entry name" value="Peptidase_S66"/>
    <property type="match status" value="1"/>
</dbReference>
<evidence type="ECO:0000313" key="8">
    <source>
        <dbReference type="EMBL" id="CAG9619277.1"/>
    </source>
</evidence>
<comment type="caution">
    <text evidence="8">The sequence shown here is derived from an EMBL/GenBank/DDBJ whole genome shotgun (WGS) entry which is preliminary data.</text>
</comment>
<evidence type="ECO:0000259" key="7">
    <source>
        <dbReference type="Pfam" id="PF17676"/>
    </source>
</evidence>
<keyword evidence="3" id="KW-0645">Protease</keyword>
<gene>
    <name evidence="8" type="primary">ykfA</name>
    <name evidence="8" type="ORF">BACCIP111883_00044</name>
</gene>
<evidence type="ECO:0000256" key="5">
    <source>
        <dbReference type="ARBA" id="ARBA00022825"/>
    </source>
</evidence>
<name>A0ABN8A5V0_9BACI</name>
<sequence>MLPQRLKKGDTVGIIAPASPPKQEKLEKALTFLEEDLGLKIKLGKYVDSPYGYLAAKDEERLEDLHAMFLDNEVKAIICACGGYGTARIASNIDYEIIKNNPKIFWGYSDITFLHQSFLQKANLVTFHGPMLSSDIGLDNPHPISKLGFQQLFEPMETVYSEDFSSLDVLKEGIVRGEIVGGNLTLLVSSLGTPFELNTKGKILFLEDIDEQPYKVDRMLNQLKMAGKFEDANGIVIGDFHNCVPDEGKDSLSLEEVISQHVLGAGKPTMKGFKFGHCTPHIAIPHGTHAELNTHNKTLIIQPGVQ</sequence>
<keyword evidence="4 8" id="KW-0378">Hydrolase</keyword>
<evidence type="ECO:0000259" key="6">
    <source>
        <dbReference type="Pfam" id="PF02016"/>
    </source>
</evidence>
<evidence type="ECO:0000256" key="1">
    <source>
        <dbReference type="ARBA" id="ARBA00010233"/>
    </source>
</evidence>
<evidence type="ECO:0000313" key="9">
    <source>
        <dbReference type="Proteomes" id="UP000789833"/>
    </source>
</evidence>
<dbReference type="SUPFAM" id="SSF141986">
    <property type="entry name" value="LD-carboxypeptidase A C-terminal domain-like"/>
    <property type="match status" value="1"/>
</dbReference>
<dbReference type="InterPro" id="IPR027461">
    <property type="entry name" value="Carboxypeptidase_A_C_sf"/>
</dbReference>
<dbReference type="Gene3D" id="3.50.30.60">
    <property type="entry name" value="LD-carboxypeptidase A C-terminal domain-like"/>
    <property type="match status" value="1"/>
</dbReference>
<evidence type="ECO:0000256" key="4">
    <source>
        <dbReference type="ARBA" id="ARBA00022801"/>
    </source>
</evidence>
<dbReference type="RefSeq" id="WP_230499227.1">
    <property type="nucleotide sequence ID" value="NZ_CAKJTJ010000001.1"/>
</dbReference>
<dbReference type="PANTHER" id="PTHR30237:SF2">
    <property type="entry name" value="MUREIN TETRAPEPTIDE CARBOXYPEPTIDASE"/>
    <property type="match status" value="1"/>
</dbReference>
<reference evidence="8 9" key="1">
    <citation type="submission" date="2021-10" db="EMBL/GenBank/DDBJ databases">
        <authorList>
            <person name="Criscuolo A."/>
        </authorList>
    </citation>
    <scope>NUCLEOTIDE SEQUENCE [LARGE SCALE GENOMIC DNA]</scope>
    <source>
        <strain evidence="9">CIP 111883</strain>
    </source>
</reference>
<dbReference type="Pfam" id="PF02016">
    <property type="entry name" value="Peptidase_S66"/>
    <property type="match status" value="1"/>
</dbReference>
<organism evidence="8 9">
    <name type="scientific">Sutcliffiella rhizosphaerae</name>
    <dbReference type="NCBI Taxonomy" id="2880967"/>
    <lineage>
        <taxon>Bacteria</taxon>
        <taxon>Bacillati</taxon>
        <taxon>Bacillota</taxon>
        <taxon>Bacilli</taxon>
        <taxon>Bacillales</taxon>
        <taxon>Bacillaceae</taxon>
        <taxon>Sutcliffiella</taxon>
    </lineage>
</organism>
<proteinExistence type="inferred from homology"/>
<protein>
    <submittedName>
        <fullName evidence="8">Murein peptide carboxypeptidase</fullName>
        <ecNumber evidence="8">3.4.16.-</ecNumber>
    </submittedName>
</protein>
<dbReference type="InterPro" id="IPR027478">
    <property type="entry name" value="LdcA_N"/>
</dbReference>
<dbReference type="PIRSF" id="PIRSF028757">
    <property type="entry name" value="LD-carboxypeptidase"/>
    <property type="match status" value="1"/>
</dbReference>
<dbReference type="InterPro" id="IPR029062">
    <property type="entry name" value="Class_I_gatase-like"/>
</dbReference>
<keyword evidence="2 8" id="KW-0121">Carboxypeptidase</keyword>
<dbReference type="Gene3D" id="3.40.50.10740">
    <property type="entry name" value="Class I glutamine amidotransferase-like"/>
    <property type="match status" value="1"/>
</dbReference>
<feature type="domain" description="LD-carboxypeptidase N-terminal" evidence="6">
    <location>
        <begin position="12"/>
        <end position="129"/>
    </location>
</feature>
<dbReference type="PANTHER" id="PTHR30237">
    <property type="entry name" value="MURAMOYLTETRAPEPTIDE CARBOXYPEPTIDASE"/>
    <property type="match status" value="1"/>
</dbReference>
<keyword evidence="5" id="KW-0720">Serine protease</keyword>